<dbReference type="SUPFAM" id="SSF52540">
    <property type="entry name" value="P-loop containing nucleoside triphosphate hydrolases"/>
    <property type="match status" value="1"/>
</dbReference>
<gene>
    <name evidence="1" type="ORF">FB465_0034</name>
</gene>
<dbReference type="Proteomes" id="UP000318416">
    <property type="component" value="Unassembled WGS sequence"/>
</dbReference>
<dbReference type="EMBL" id="VIVR01000001">
    <property type="protein sequence ID" value="TWE15162.1"/>
    <property type="molecule type" value="Genomic_DNA"/>
</dbReference>
<sequence length="592" mass="63459">MSESIGSRSAVLEELRAAVAAHPLVNLTGPLGVGKSRLAAALHPALTVDLDRPQAIGTLRRAQASPVDALLVVDSADGPRRLVAVREALGAAANLLVVSRRPVLADPGWAHSGAVTVTVPPLPDDELAAGIEDAEGRDLTVRLAGGLPLLAQAVGRALRAGAAPTAPGAVADQVATEILQRLGKELPGRRRQHMLRLLATVGNADEKLLAGGPELFTALAELSIVTRRPLGLALAEPYRHVIELAYRWRQPQAHEAVRTRAAGYRLTLLERAEDPAERSELVEQGIFLTGDPLLRQELFPAAERSSLFRTAEAADAGDIGRLMREWALRSGFDPRRADRLAERWAADDISAFHLARDEDGRPVGLASLLPISERTAGSTEPLLQQHSDQLAAGGLFLGAAYCPDPAVHALLLRHILRQGVSTGRLVISTASPGYQSLLHGLEFRTHGSISEDVYRCGRQPEVFSHDFAPTALPRWLARITGGPVRDVTAHIAKALARIRDPQALAASPLLALPRTPTAASLRGWLYDAVHGLALSEDDAEAEAGRILQAYYFGRASTHHQVARGLHLSRATYFRRLRHGLGTLGALLQTPVQ</sequence>
<evidence type="ECO:0000313" key="1">
    <source>
        <dbReference type="EMBL" id="TWE15162.1"/>
    </source>
</evidence>
<evidence type="ECO:0000313" key="2">
    <source>
        <dbReference type="Proteomes" id="UP000318416"/>
    </source>
</evidence>
<dbReference type="InterPro" id="IPR027417">
    <property type="entry name" value="P-loop_NTPase"/>
</dbReference>
<keyword evidence="2" id="KW-1185">Reference proteome</keyword>
<dbReference type="AlphaFoldDB" id="A0A561EHU7"/>
<comment type="caution">
    <text evidence="1">The sequence shown here is derived from an EMBL/GenBank/DDBJ whole genome shotgun (WGS) entry which is preliminary data.</text>
</comment>
<organism evidence="1 2">
    <name type="scientific">Kitasatospora atroaurantiaca</name>
    <dbReference type="NCBI Taxonomy" id="285545"/>
    <lineage>
        <taxon>Bacteria</taxon>
        <taxon>Bacillati</taxon>
        <taxon>Actinomycetota</taxon>
        <taxon>Actinomycetes</taxon>
        <taxon>Kitasatosporales</taxon>
        <taxon>Streptomycetaceae</taxon>
        <taxon>Kitasatospora</taxon>
    </lineage>
</organism>
<reference evidence="1 2" key="1">
    <citation type="submission" date="2019-06" db="EMBL/GenBank/DDBJ databases">
        <title>Sequencing the genomes of 1000 actinobacteria strains.</title>
        <authorList>
            <person name="Klenk H.-P."/>
        </authorList>
    </citation>
    <scope>NUCLEOTIDE SEQUENCE [LARGE SCALE GENOMIC DNA]</scope>
    <source>
        <strain evidence="1 2">DSM 41649</strain>
    </source>
</reference>
<accession>A0A561EHU7</accession>
<dbReference type="RefSeq" id="WP_170290428.1">
    <property type="nucleotide sequence ID" value="NZ_BAAABR010000084.1"/>
</dbReference>
<proteinExistence type="predicted"/>
<name>A0A561EHU7_9ACTN</name>
<dbReference type="SUPFAM" id="SSF55729">
    <property type="entry name" value="Acyl-CoA N-acyltransferases (Nat)"/>
    <property type="match status" value="1"/>
</dbReference>
<dbReference type="InterPro" id="IPR016181">
    <property type="entry name" value="Acyl_CoA_acyltransferase"/>
</dbReference>
<protein>
    <submittedName>
        <fullName evidence="1">Uncharacterized protein</fullName>
    </submittedName>
</protein>